<accession>E4RY72</accession>
<evidence type="ECO:0008006" key="3">
    <source>
        <dbReference type="Google" id="ProtNLM"/>
    </source>
</evidence>
<dbReference type="AlphaFoldDB" id="E4RY72"/>
<gene>
    <name evidence="1" type="ordered locus">Lbys_1575</name>
</gene>
<protein>
    <recommendedName>
        <fullName evidence="3">Lipocalin-like domain-containing protein</fullName>
    </recommendedName>
</protein>
<dbReference type="RefSeq" id="WP_013408332.1">
    <property type="nucleotide sequence ID" value="NC_014655.1"/>
</dbReference>
<keyword evidence="2" id="KW-1185">Reference proteome</keyword>
<dbReference type="PROSITE" id="PS51257">
    <property type="entry name" value="PROKAR_LIPOPROTEIN"/>
    <property type="match status" value="1"/>
</dbReference>
<dbReference type="HOGENOM" id="CLU_1501694_0_0_10"/>
<proteinExistence type="predicted"/>
<reference key="1">
    <citation type="submission" date="2010-11" db="EMBL/GenBank/DDBJ databases">
        <title>The complete genome of Leadbetterella byssophila DSM 17132.</title>
        <authorList>
            <consortium name="US DOE Joint Genome Institute (JGI-PGF)"/>
            <person name="Lucas S."/>
            <person name="Copeland A."/>
            <person name="Lapidus A."/>
            <person name="Glavina del Rio T."/>
            <person name="Dalin E."/>
            <person name="Tice H."/>
            <person name="Bruce D."/>
            <person name="Goodwin L."/>
            <person name="Pitluck S."/>
            <person name="Kyrpides N."/>
            <person name="Mavromatis K."/>
            <person name="Ivanova N."/>
            <person name="Teshima H."/>
            <person name="Brettin T."/>
            <person name="Detter J.C."/>
            <person name="Han C."/>
            <person name="Tapia R."/>
            <person name="Land M."/>
            <person name="Hauser L."/>
            <person name="Markowitz V."/>
            <person name="Cheng J.-F."/>
            <person name="Hugenholtz P."/>
            <person name="Woyke T."/>
            <person name="Wu D."/>
            <person name="Tindall B."/>
            <person name="Pomrenke H.G."/>
            <person name="Brambilla E."/>
            <person name="Klenk H.-P."/>
            <person name="Eisen J.A."/>
        </authorList>
    </citation>
    <scope>NUCLEOTIDE SEQUENCE [LARGE SCALE GENOMIC DNA]</scope>
    <source>
        <strain>DSM 17132</strain>
    </source>
</reference>
<dbReference type="Proteomes" id="UP000007435">
    <property type="component" value="Chromosome"/>
</dbReference>
<dbReference type="KEGG" id="lby:Lbys_1575"/>
<evidence type="ECO:0000313" key="1">
    <source>
        <dbReference type="EMBL" id="ADQ17283.1"/>
    </source>
</evidence>
<name>E4RY72_LEAB4</name>
<sequence>MKPVLYTLLTLLFVTSCKDKEVDLLPIDMLTGGTSKTWNMVAFSIDGEPFLASDLGMTDLITFEKRFSDENNLKVYQGTFYVWRSLDGGSNDFIKAITKFDNYTLHLNDVNPDGSIAPTPEVWNVEIKNKTNIILKNETINSEEFIKDENGQFVPNPFYGQKTSRILELIYQEDATEPE</sequence>
<reference evidence="1 2" key="2">
    <citation type="journal article" date="2011" name="Stand. Genomic Sci.">
        <title>Complete genome sequence of Leadbetterella byssophila type strain (4M15).</title>
        <authorList>
            <person name="Abt B."/>
            <person name="Teshima H."/>
            <person name="Lucas S."/>
            <person name="Lapidus A."/>
            <person name="Del Rio T.G."/>
            <person name="Nolan M."/>
            <person name="Tice H."/>
            <person name="Cheng J.F."/>
            <person name="Pitluck S."/>
            <person name="Liolios K."/>
            <person name="Pagani I."/>
            <person name="Ivanova N."/>
            <person name="Mavromatis K."/>
            <person name="Pati A."/>
            <person name="Tapia R."/>
            <person name="Han C."/>
            <person name="Goodwin L."/>
            <person name="Chen A."/>
            <person name="Palaniappan K."/>
            <person name="Land M."/>
            <person name="Hauser L."/>
            <person name="Chang Y.J."/>
            <person name="Jeffries C.D."/>
            <person name="Rohde M."/>
            <person name="Goker M."/>
            <person name="Tindall B.J."/>
            <person name="Detter J.C."/>
            <person name="Woyke T."/>
            <person name="Bristow J."/>
            <person name="Eisen J.A."/>
            <person name="Markowitz V."/>
            <person name="Hugenholtz P."/>
            <person name="Klenk H.P."/>
            <person name="Kyrpides N.C."/>
        </authorList>
    </citation>
    <scope>NUCLEOTIDE SEQUENCE [LARGE SCALE GENOMIC DNA]</scope>
    <source>
        <strain evidence="2">DSM 17132 / JCM 16389 / KACC 11308 / NBRC 106382 / 4M15</strain>
    </source>
</reference>
<organism evidence="1 2">
    <name type="scientific">Leadbetterella byssophila (strain DSM 17132 / JCM 16389 / KACC 11308 / NBRC 106382 / 4M15)</name>
    <dbReference type="NCBI Taxonomy" id="649349"/>
    <lineage>
        <taxon>Bacteria</taxon>
        <taxon>Pseudomonadati</taxon>
        <taxon>Bacteroidota</taxon>
        <taxon>Cytophagia</taxon>
        <taxon>Cytophagales</taxon>
        <taxon>Leadbetterellaceae</taxon>
        <taxon>Leadbetterella</taxon>
    </lineage>
</organism>
<evidence type="ECO:0000313" key="2">
    <source>
        <dbReference type="Proteomes" id="UP000007435"/>
    </source>
</evidence>
<dbReference type="EMBL" id="CP002305">
    <property type="protein sequence ID" value="ADQ17283.1"/>
    <property type="molecule type" value="Genomic_DNA"/>
</dbReference>